<dbReference type="InterPro" id="IPR004358">
    <property type="entry name" value="Sig_transdc_His_kin-like_C"/>
</dbReference>
<evidence type="ECO:0000256" key="2">
    <source>
        <dbReference type="ARBA" id="ARBA00004651"/>
    </source>
</evidence>
<evidence type="ECO:0000256" key="8">
    <source>
        <dbReference type="ARBA" id="ARBA00022729"/>
    </source>
</evidence>
<dbReference type="SMART" id="SM00387">
    <property type="entry name" value="HATPase_c"/>
    <property type="match status" value="1"/>
</dbReference>
<dbReference type="InterPro" id="IPR003661">
    <property type="entry name" value="HisK_dim/P_dom"/>
</dbReference>
<evidence type="ECO:0000259" key="22">
    <source>
        <dbReference type="PROSITE" id="PS50110"/>
    </source>
</evidence>
<gene>
    <name evidence="24" type="ORF">WJ68_20250</name>
</gene>
<evidence type="ECO:0000256" key="13">
    <source>
        <dbReference type="ARBA" id="ARBA00023012"/>
    </source>
</evidence>
<dbReference type="Pfam" id="PF02518">
    <property type="entry name" value="HATPase_c"/>
    <property type="match status" value="1"/>
</dbReference>
<dbReference type="Gene3D" id="1.20.120.160">
    <property type="entry name" value="HPT domain"/>
    <property type="match status" value="1"/>
</dbReference>
<dbReference type="SUPFAM" id="SSF47226">
    <property type="entry name" value="Histidine-containing phosphotransfer domain, HPT domain"/>
    <property type="match status" value="1"/>
</dbReference>
<comment type="caution">
    <text evidence="24">The sequence shown here is derived from an EMBL/GenBank/DDBJ whole genome shotgun (WGS) entry which is preliminary data.</text>
</comment>
<dbReference type="InterPro" id="IPR005467">
    <property type="entry name" value="His_kinase_dom"/>
</dbReference>
<evidence type="ECO:0000256" key="14">
    <source>
        <dbReference type="ARBA" id="ARBA00023026"/>
    </source>
</evidence>
<evidence type="ECO:0000256" key="19">
    <source>
        <dbReference type="PROSITE-ProRule" id="PRU00169"/>
    </source>
</evidence>
<evidence type="ECO:0000256" key="20">
    <source>
        <dbReference type="SAM" id="Phobius"/>
    </source>
</evidence>
<dbReference type="RefSeq" id="WP_060040821.1">
    <property type="nucleotide sequence ID" value="NZ_LPAD01000081.1"/>
</dbReference>
<dbReference type="SMART" id="SM00388">
    <property type="entry name" value="HisKA"/>
    <property type="match status" value="1"/>
</dbReference>
<sequence length="1007" mass="108892">MRSIGRWPVRVGAKRRGEFDPRWMHAYQRTLLVTGGAILGVFMVLCAAAMTWIEIGDFHAAMRVRFLVEKSRLLVGMSSHATLLKRLTSVAEGVWDPGARPSPDMEAAFAARGGIVRRGTRHPDVIYAGQVIHDQAHPLRNYMPLLALCETLVSKDASRRHTTPVRTHVYVIGLDGRFVGALVKAPSGVPNQAALHNLAAALSRAWPDVLAMAREASAHPDRTPDQVMWLPPREDPITAEHMVRVANWVFDRDDRPVALIVRALHPSDVLDGRGIDDRDGAIAVIDSARNVLMQWPDGRSAGLAQAVRELPHDEADATEQFLHAGRYIVHDGIPDTDWAFVRLYSARTVLSGVAPRAAAIAAFTLLGLAILVTGLVLIGRRILEPSYLRALRLQESEQLNRTLIRTAPVGLALIDEANGRMLLRNQVMSRYEGGCDGDALSTRIRQAFGQMRDEQAATRRQALAALEITLGGSDSASETHVLVHLAQVRYRGANAMLCTVVDITARKLTEQSLEAARRAADQANRAKSVFLAMMSHEIRTPLNAVIGNLELMKRGALPDMQRRRLEIVDSSSSALLHILNDVLDLSKVEAGQLRIDAVPFDCAALFSEVVESFRPLATGKGLSLNCEIAYDLAPHRVGDPIRIRQIVSNLLGNAIKFTETGGVTVVARGHVVDGNEFVDIRVIDTGIGIAEDAQAAIFELYQQADESIHRHYGGTGLGLALCRRLVDAMHGRIAVVSAPGKGSTFRVDIPLPISADRPEIGDASGDARDAANIVGDDGMPIRVLAVEDHPASRLLLADQFGELGVDAMLVERGAQALDELGRGAFDIVLTDLGLPDMDGWALAQAVRAIDVDLSVVAMTAHASADDERRCVEAGIRALLPKPLTLRALRQTIGAHARGSRAMRRADTSRADSVSPDTVLAAMRKVTLTSFAAIDHALVLSDAGTVARELHSLSGGFLSVGQRVLAELCSGLQQVVHDEGADVFAELWPALRSELAQALDGLPAAERA</sequence>
<dbReference type="Gene3D" id="1.10.287.130">
    <property type="match status" value="1"/>
</dbReference>
<keyword evidence="10 24" id="KW-0418">Kinase</keyword>
<dbReference type="Pfam" id="PF00072">
    <property type="entry name" value="Response_reg"/>
    <property type="match status" value="1"/>
</dbReference>
<keyword evidence="13" id="KW-0902">Two-component regulatory system</keyword>
<reference evidence="24 25" key="1">
    <citation type="submission" date="2015-11" db="EMBL/GenBank/DDBJ databases">
        <title>Expanding the genomic diversity of Burkholderia species for the development of highly accurate diagnostics.</title>
        <authorList>
            <person name="Sahl J."/>
            <person name="Keim P."/>
            <person name="Wagner D."/>
        </authorList>
    </citation>
    <scope>NUCLEOTIDE SEQUENCE [LARGE SCALE GENOMIC DNA]</scope>
    <source>
        <strain evidence="24 25">MSMB1585WGS</strain>
    </source>
</reference>
<dbReference type="InterPro" id="IPR001789">
    <property type="entry name" value="Sig_transdc_resp-reg_receiver"/>
</dbReference>
<dbReference type="GO" id="GO:0005524">
    <property type="term" value="F:ATP binding"/>
    <property type="evidence" value="ECO:0007669"/>
    <property type="project" value="UniProtKB-KW"/>
</dbReference>
<name>A0ABD4DZ86_9BURK</name>
<evidence type="ECO:0000256" key="11">
    <source>
        <dbReference type="ARBA" id="ARBA00022840"/>
    </source>
</evidence>
<feature type="modified residue" description="Phosphohistidine" evidence="18">
    <location>
        <position position="950"/>
    </location>
</feature>
<keyword evidence="9" id="KW-0547">Nucleotide-binding</keyword>
<evidence type="ECO:0000259" key="23">
    <source>
        <dbReference type="PROSITE" id="PS50894"/>
    </source>
</evidence>
<evidence type="ECO:0000256" key="3">
    <source>
        <dbReference type="ARBA" id="ARBA00012438"/>
    </source>
</evidence>
<dbReference type="Proteomes" id="UP000057910">
    <property type="component" value="Unassembled WGS sequence"/>
</dbReference>
<dbReference type="Pfam" id="PF01627">
    <property type="entry name" value="Hpt"/>
    <property type="match status" value="1"/>
</dbReference>
<dbReference type="CDD" id="cd17546">
    <property type="entry name" value="REC_hyHK_CKI1_RcsC-like"/>
    <property type="match status" value="1"/>
</dbReference>
<protein>
    <recommendedName>
        <fullName evidence="17">Virulence sensor protein BvgS</fullName>
        <ecNumber evidence="3">2.7.13.3</ecNumber>
    </recommendedName>
</protein>
<keyword evidence="5 19" id="KW-0597">Phosphoprotein</keyword>
<evidence type="ECO:0000313" key="25">
    <source>
        <dbReference type="Proteomes" id="UP000057910"/>
    </source>
</evidence>
<feature type="modified residue" description="4-aspartylphosphate" evidence="19">
    <location>
        <position position="831"/>
    </location>
</feature>
<dbReference type="CDD" id="cd16922">
    <property type="entry name" value="HATPase_EvgS-ArcB-TorS-like"/>
    <property type="match status" value="1"/>
</dbReference>
<proteinExistence type="predicted"/>
<evidence type="ECO:0000256" key="1">
    <source>
        <dbReference type="ARBA" id="ARBA00000085"/>
    </source>
</evidence>
<comment type="function">
    <text evidence="16">Member of the two-component regulatory system BvgS/BvgA. Phosphorylates BvgA via a four-step phosphorelay in response to environmental signals.</text>
</comment>
<keyword evidence="8" id="KW-0732">Signal</keyword>
<dbReference type="SUPFAM" id="SSF55785">
    <property type="entry name" value="PYP-like sensor domain (PAS domain)"/>
    <property type="match status" value="1"/>
</dbReference>
<dbReference type="InterPro" id="IPR003594">
    <property type="entry name" value="HATPase_dom"/>
</dbReference>
<keyword evidence="11" id="KW-0067">ATP-binding</keyword>
<keyword evidence="15 20" id="KW-0472">Membrane</keyword>
<evidence type="ECO:0000256" key="4">
    <source>
        <dbReference type="ARBA" id="ARBA00022475"/>
    </source>
</evidence>
<dbReference type="GO" id="GO:0005886">
    <property type="term" value="C:plasma membrane"/>
    <property type="evidence" value="ECO:0007669"/>
    <property type="project" value="UniProtKB-SubCell"/>
</dbReference>
<dbReference type="PROSITE" id="PS50894">
    <property type="entry name" value="HPT"/>
    <property type="match status" value="1"/>
</dbReference>
<feature type="domain" description="Histidine kinase" evidence="21">
    <location>
        <begin position="533"/>
        <end position="753"/>
    </location>
</feature>
<organism evidence="24 25">
    <name type="scientific">Burkholderia ubonensis</name>
    <dbReference type="NCBI Taxonomy" id="101571"/>
    <lineage>
        <taxon>Bacteria</taxon>
        <taxon>Pseudomonadati</taxon>
        <taxon>Pseudomonadota</taxon>
        <taxon>Betaproteobacteria</taxon>
        <taxon>Burkholderiales</taxon>
        <taxon>Burkholderiaceae</taxon>
        <taxon>Burkholderia</taxon>
        <taxon>Burkholderia cepacia complex</taxon>
    </lineage>
</organism>
<evidence type="ECO:0000256" key="5">
    <source>
        <dbReference type="ARBA" id="ARBA00022553"/>
    </source>
</evidence>
<dbReference type="Gene3D" id="3.30.450.20">
    <property type="entry name" value="PAS domain"/>
    <property type="match status" value="1"/>
</dbReference>
<feature type="domain" description="Response regulatory" evidence="22">
    <location>
        <begin position="782"/>
        <end position="896"/>
    </location>
</feature>
<dbReference type="FunFam" id="3.30.565.10:FF:000010">
    <property type="entry name" value="Sensor histidine kinase RcsC"/>
    <property type="match status" value="1"/>
</dbReference>
<keyword evidence="14" id="KW-0843">Virulence</keyword>
<dbReference type="FunFam" id="1.10.287.130:FF:000004">
    <property type="entry name" value="Ethylene receptor 1"/>
    <property type="match status" value="1"/>
</dbReference>
<dbReference type="Pfam" id="PF00512">
    <property type="entry name" value="HisKA"/>
    <property type="match status" value="1"/>
</dbReference>
<evidence type="ECO:0000256" key="15">
    <source>
        <dbReference type="ARBA" id="ARBA00023136"/>
    </source>
</evidence>
<dbReference type="GO" id="GO:0000155">
    <property type="term" value="F:phosphorelay sensor kinase activity"/>
    <property type="evidence" value="ECO:0007669"/>
    <property type="project" value="UniProtKB-ARBA"/>
</dbReference>
<dbReference type="PANTHER" id="PTHR45339:SF1">
    <property type="entry name" value="HYBRID SIGNAL TRANSDUCTION HISTIDINE KINASE J"/>
    <property type="match status" value="1"/>
</dbReference>
<dbReference type="InterPro" id="IPR036890">
    <property type="entry name" value="HATPase_C_sf"/>
</dbReference>
<evidence type="ECO:0000256" key="17">
    <source>
        <dbReference type="ARBA" id="ARBA00070152"/>
    </source>
</evidence>
<keyword evidence="6" id="KW-0808">Transferase</keyword>
<accession>A0ABD4DZ86</accession>
<evidence type="ECO:0000256" key="10">
    <source>
        <dbReference type="ARBA" id="ARBA00022777"/>
    </source>
</evidence>
<dbReference type="PROSITE" id="PS50109">
    <property type="entry name" value="HIS_KIN"/>
    <property type="match status" value="1"/>
</dbReference>
<evidence type="ECO:0000256" key="16">
    <source>
        <dbReference type="ARBA" id="ARBA00058004"/>
    </source>
</evidence>
<dbReference type="SUPFAM" id="SSF47384">
    <property type="entry name" value="Homodimeric domain of signal transducing histidine kinase"/>
    <property type="match status" value="1"/>
</dbReference>
<evidence type="ECO:0000259" key="21">
    <source>
        <dbReference type="PROSITE" id="PS50109"/>
    </source>
</evidence>
<dbReference type="SMART" id="SM00448">
    <property type="entry name" value="REC"/>
    <property type="match status" value="1"/>
</dbReference>
<dbReference type="InterPro" id="IPR036097">
    <property type="entry name" value="HisK_dim/P_sf"/>
</dbReference>
<feature type="domain" description="HPt" evidence="23">
    <location>
        <begin position="911"/>
        <end position="1007"/>
    </location>
</feature>
<evidence type="ECO:0000256" key="12">
    <source>
        <dbReference type="ARBA" id="ARBA00022989"/>
    </source>
</evidence>
<dbReference type="CDD" id="cd00082">
    <property type="entry name" value="HisKA"/>
    <property type="match status" value="1"/>
</dbReference>
<dbReference type="PRINTS" id="PR00344">
    <property type="entry name" value="BCTRLSENSOR"/>
</dbReference>
<dbReference type="InterPro" id="IPR008207">
    <property type="entry name" value="Sig_transdc_His_kin_Hpt_dom"/>
</dbReference>
<comment type="subcellular location">
    <subcellularLocation>
        <location evidence="2">Cell membrane</location>
        <topology evidence="2">Multi-pass membrane protein</topology>
    </subcellularLocation>
</comment>
<feature type="transmembrane region" description="Helical" evidence="20">
    <location>
        <begin position="31"/>
        <end position="53"/>
    </location>
</feature>
<dbReference type="InterPro" id="IPR036641">
    <property type="entry name" value="HPT_dom_sf"/>
</dbReference>
<evidence type="ECO:0000313" key="24">
    <source>
        <dbReference type="EMBL" id="KVN81600.1"/>
    </source>
</evidence>
<keyword evidence="4" id="KW-1003">Cell membrane</keyword>
<dbReference type="SUPFAM" id="SSF55874">
    <property type="entry name" value="ATPase domain of HSP90 chaperone/DNA topoisomerase II/histidine kinase"/>
    <property type="match status" value="1"/>
</dbReference>
<dbReference type="Gene3D" id="3.30.565.10">
    <property type="entry name" value="Histidine kinase-like ATPase, C-terminal domain"/>
    <property type="match status" value="1"/>
</dbReference>
<dbReference type="PANTHER" id="PTHR45339">
    <property type="entry name" value="HYBRID SIGNAL TRANSDUCTION HISTIDINE KINASE J"/>
    <property type="match status" value="1"/>
</dbReference>
<dbReference type="Gene3D" id="3.40.50.2300">
    <property type="match status" value="1"/>
</dbReference>
<keyword evidence="12 20" id="KW-1133">Transmembrane helix</keyword>
<dbReference type="InterPro" id="IPR035965">
    <property type="entry name" value="PAS-like_dom_sf"/>
</dbReference>
<dbReference type="PROSITE" id="PS50110">
    <property type="entry name" value="RESPONSE_REGULATORY"/>
    <property type="match status" value="1"/>
</dbReference>
<evidence type="ECO:0000256" key="6">
    <source>
        <dbReference type="ARBA" id="ARBA00022679"/>
    </source>
</evidence>
<dbReference type="InterPro" id="IPR011006">
    <property type="entry name" value="CheY-like_superfamily"/>
</dbReference>
<dbReference type="AlphaFoldDB" id="A0ABD4DZ86"/>
<comment type="catalytic activity">
    <reaction evidence="1">
        <text>ATP + protein L-histidine = ADP + protein N-phospho-L-histidine.</text>
        <dbReference type="EC" id="2.7.13.3"/>
    </reaction>
</comment>
<dbReference type="EC" id="2.7.13.3" evidence="3"/>
<evidence type="ECO:0000256" key="7">
    <source>
        <dbReference type="ARBA" id="ARBA00022692"/>
    </source>
</evidence>
<evidence type="ECO:0000256" key="18">
    <source>
        <dbReference type="PROSITE-ProRule" id="PRU00110"/>
    </source>
</evidence>
<dbReference type="SUPFAM" id="SSF52172">
    <property type="entry name" value="CheY-like"/>
    <property type="match status" value="1"/>
</dbReference>
<dbReference type="EMBL" id="LPAD01000081">
    <property type="protein sequence ID" value="KVN81600.1"/>
    <property type="molecule type" value="Genomic_DNA"/>
</dbReference>
<keyword evidence="7 20" id="KW-0812">Transmembrane</keyword>
<evidence type="ECO:0000256" key="9">
    <source>
        <dbReference type="ARBA" id="ARBA00022741"/>
    </source>
</evidence>